<feature type="domain" description="RING-type" evidence="7">
    <location>
        <begin position="422"/>
        <end position="461"/>
    </location>
</feature>
<sequence length="473" mass="52294">MDHSSAFSPPPPLPPPPSSSSSFSADRPSSSSSSAMPSREVEDEEASPPDLVRQLSSMSYRVPHAPPPPRRNSGIYSPSDEQGGDDTLSCVIVILTFWFFVSMTLIMGIFGSEDIQTGPYSSILLQPNPLFVHRLKVENLKELEMAPVLYGFYRAPPLDIFKTWSETLYASVKPESHQEWVYFLNEGSQINISYSVPTSSSLLLIIAKGIEEMAEWIEDPSYPDGALSWNVIHGNGTIVQHVSKSYDYYVAVGNLNSEDVEVELHLSVRSSMYDTTTSYFKCNLSRGSCSLKIPFPSGNAAVLTTPGTQMGGDKVYVKLSYEPCWMTYFLGIGGMTSIMLWLFNYLKGLRRNDENSTESLLTDIGPDRAPLLYHKDEDLSSLGSSYDSGSQNDDEAQEYLEDGSLEGTSTGEGGKKYNSRQCVICFDASKDCFFIPCGHCASCFTCGTRIAEDAGICPICRRKIKKVRKIYNV</sequence>
<feature type="compositionally biased region" description="Low complexity" evidence="5">
    <location>
        <begin position="19"/>
        <end position="38"/>
    </location>
</feature>
<dbReference type="InterPro" id="IPR001841">
    <property type="entry name" value="Znf_RING"/>
</dbReference>
<dbReference type="InterPro" id="IPR032010">
    <property type="entry name" value="APD1-4_M"/>
</dbReference>
<proteinExistence type="predicted"/>
<dbReference type="Pfam" id="PF13920">
    <property type="entry name" value="zf-C3HC4_3"/>
    <property type="match status" value="1"/>
</dbReference>
<dbReference type="EMBL" id="JBDFQZ010000013">
    <property type="protein sequence ID" value="KAK9668466.1"/>
    <property type="molecule type" value="Genomic_DNA"/>
</dbReference>
<dbReference type="GO" id="GO:0016567">
    <property type="term" value="P:protein ubiquitination"/>
    <property type="evidence" value="ECO:0007669"/>
    <property type="project" value="TreeGrafter"/>
</dbReference>
<comment type="caution">
    <text evidence="8">The sequence shown here is derived from an EMBL/GenBank/DDBJ whole genome shotgun (WGS) entry which is preliminary data.</text>
</comment>
<evidence type="ECO:0000256" key="1">
    <source>
        <dbReference type="ARBA" id="ARBA00022723"/>
    </source>
</evidence>
<evidence type="ECO:0000259" key="7">
    <source>
        <dbReference type="PROSITE" id="PS50089"/>
    </source>
</evidence>
<evidence type="ECO:0000256" key="4">
    <source>
        <dbReference type="PROSITE-ProRule" id="PRU00175"/>
    </source>
</evidence>
<reference evidence="8" key="1">
    <citation type="submission" date="2024-03" db="EMBL/GenBank/DDBJ databases">
        <title>WGS assembly of Saponaria officinalis var. Norfolk2.</title>
        <authorList>
            <person name="Jenkins J."/>
            <person name="Shu S."/>
            <person name="Grimwood J."/>
            <person name="Barry K."/>
            <person name="Goodstein D."/>
            <person name="Schmutz J."/>
            <person name="Leebens-Mack J."/>
            <person name="Osbourn A."/>
        </authorList>
    </citation>
    <scope>NUCLEOTIDE SEQUENCE [LARGE SCALE GENOMIC DNA]</scope>
    <source>
        <strain evidence="8">JIC</strain>
    </source>
</reference>
<dbReference type="PROSITE" id="PS50089">
    <property type="entry name" value="ZF_RING_2"/>
    <property type="match status" value="1"/>
</dbReference>
<dbReference type="Proteomes" id="UP001443914">
    <property type="component" value="Unassembled WGS sequence"/>
</dbReference>
<dbReference type="Gene3D" id="3.30.40.10">
    <property type="entry name" value="Zinc/RING finger domain, C3HC4 (zinc finger)"/>
    <property type="match status" value="1"/>
</dbReference>
<dbReference type="GO" id="GO:0009705">
    <property type="term" value="C:plant-type vacuole membrane"/>
    <property type="evidence" value="ECO:0007669"/>
    <property type="project" value="TreeGrafter"/>
</dbReference>
<dbReference type="Pfam" id="PF16041">
    <property type="entry name" value="APD1-4_M"/>
    <property type="match status" value="1"/>
</dbReference>
<dbReference type="PANTHER" id="PTHR46858">
    <property type="entry name" value="OS05G0521000 PROTEIN"/>
    <property type="match status" value="1"/>
</dbReference>
<evidence type="ECO:0000256" key="6">
    <source>
        <dbReference type="SAM" id="Phobius"/>
    </source>
</evidence>
<keyword evidence="6" id="KW-0812">Transmembrane</keyword>
<keyword evidence="3" id="KW-0862">Zinc</keyword>
<dbReference type="AlphaFoldDB" id="A0AAW1GY42"/>
<keyword evidence="6" id="KW-1133">Transmembrane helix</keyword>
<feature type="compositionally biased region" description="Pro residues" evidence="5">
    <location>
        <begin position="8"/>
        <end position="18"/>
    </location>
</feature>
<feature type="region of interest" description="Disordered" evidence="5">
    <location>
        <begin position="1"/>
        <end position="81"/>
    </location>
</feature>
<dbReference type="SUPFAM" id="SSF57850">
    <property type="entry name" value="RING/U-box"/>
    <property type="match status" value="1"/>
</dbReference>
<dbReference type="GO" id="GO:0005768">
    <property type="term" value="C:endosome"/>
    <property type="evidence" value="ECO:0007669"/>
    <property type="project" value="TreeGrafter"/>
</dbReference>
<keyword evidence="6" id="KW-0472">Membrane</keyword>
<dbReference type="Pfam" id="PF16040">
    <property type="entry name" value="APD1-4_N"/>
    <property type="match status" value="1"/>
</dbReference>
<evidence type="ECO:0000313" key="8">
    <source>
        <dbReference type="EMBL" id="KAK9668466.1"/>
    </source>
</evidence>
<feature type="transmembrane region" description="Helical" evidence="6">
    <location>
        <begin position="325"/>
        <end position="346"/>
    </location>
</feature>
<keyword evidence="2 4" id="KW-0863">Zinc-finger</keyword>
<name>A0AAW1GY42_SAPOF</name>
<dbReference type="PANTHER" id="PTHR46858:SF5">
    <property type="entry name" value="E3 UBIQUITIN-PROTEIN LIGASE APD1-RELATED"/>
    <property type="match status" value="1"/>
</dbReference>
<keyword evidence="9" id="KW-1185">Reference proteome</keyword>
<evidence type="ECO:0000256" key="5">
    <source>
        <dbReference type="SAM" id="MobiDB-lite"/>
    </source>
</evidence>
<gene>
    <name evidence="8" type="ORF">RND81_13G062800</name>
</gene>
<feature type="transmembrane region" description="Helical" evidence="6">
    <location>
        <begin position="88"/>
        <end position="110"/>
    </location>
</feature>
<dbReference type="InterPro" id="IPR013083">
    <property type="entry name" value="Znf_RING/FYVE/PHD"/>
</dbReference>
<dbReference type="GO" id="GO:0008270">
    <property type="term" value="F:zinc ion binding"/>
    <property type="evidence" value="ECO:0007669"/>
    <property type="project" value="UniProtKB-KW"/>
</dbReference>
<protein>
    <recommendedName>
        <fullName evidence="7">RING-type domain-containing protein</fullName>
    </recommendedName>
</protein>
<evidence type="ECO:0000256" key="2">
    <source>
        <dbReference type="ARBA" id="ARBA00022771"/>
    </source>
</evidence>
<dbReference type="GO" id="GO:0061630">
    <property type="term" value="F:ubiquitin protein ligase activity"/>
    <property type="evidence" value="ECO:0007669"/>
    <property type="project" value="TreeGrafter"/>
</dbReference>
<accession>A0AAW1GY42</accession>
<evidence type="ECO:0000256" key="3">
    <source>
        <dbReference type="ARBA" id="ARBA00022833"/>
    </source>
</evidence>
<keyword evidence="1" id="KW-0479">Metal-binding</keyword>
<dbReference type="InterPro" id="IPR032008">
    <property type="entry name" value="APD1-4_N"/>
</dbReference>
<organism evidence="8 9">
    <name type="scientific">Saponaria officinalis</name>
    <name type="common">Common soapwort</name>
    <name type="synonym">Lychnis saponaria</name>
    <dbReference type="NCBI Taxonomy" id="3572"/>
    <lineage>
        <taxon>Eukaryota</taxon>
        <taxon>Viridiplantae</taxon>
        <taxon>Streptophyta</taxon>
        <taxon>Embryophyta</taxon>
        <taxon>Tracheophyta</taxon>
        <taxon>Spermatophyta</taxon>
        <taxon>Magnoliopsida</taxon>
        <taxon>eudicotyledons</taxon>
        <taxon>Gunneridae</taxon>
        <taxon>Pentapetalae</taxon>
        <taxon>Caryophyllales</taxon>
        <taxon>Caryophyllaceae</taxon>
        <taxon>Caryophylleae</taxon>
        <taxon>Saponaria</taxon>
    </lineage>
</organism>
<evidence type="ECO:0000313" key="9">
    <source>
        <dbReference type="Proteomes" id="UP001443914"/>
    </source>
</evidence>